<dbReference type="eggNOG" id="COG1404">
    <property type="taxonomic scope" value="Bacteria"/>
</dbReference>
<dbReference type="HOGENOM" id="CLU_227679_0_0_0"/>
<gene>
    <name evidence="2" type="ordered locus">Acid_6287</name>
</gene>
<dbReference type="Pfam" id="PF18998">
    <property type="entry name" value="Flg_new_2"/>
    <property type="match status" value="8"/>
</dbReference>
<evidence type="ECO:0000313" key="2">
    <source>
        <dbReference type="EMBL" id="ABJ87213.1"/>
    </source>
</evidence>
<organism evidence="2">
    <name type="scientific">Solibacter usitatus (strain Ellin6076)</name>
    <dbReference type="NCBI Taxonomy" id="234267"/>
    <lineage>
        <taxon>Bacteria</taxon>
        <taxon>Pseudomonadati</taxon>
        <taxon>Acidobacteriota</taxon>
        <taxon>Terriglobia</taxon>
        <taxon>Bryobacterales</taxon>
        <taxon>Solibacteraceae</taxon>
        <taxon>Candidatus Solibacter</taxon>
    </lineage>
</organism>
<feature type="domain" description="Bacterial repeat" evidence="1">
    <location>
        <begin position="525"/>
        <end position="588"/>
    </location>
</feature>
<dbReference type="InterPro" id="IPR044060">
    <property type="entry name" value="Bacterial_rp_domain"/>
</dbReference>
<dbReference type="eggNOG" id="COG3506">
    <property type="taxonomic scope" value="Bacteria"/>
</dbReference>
<dbReference type="eggNOG" id="COG1470">
    <property type="taxonomic scope" value="Bacteria"/>
</dbReference>
<feature type="domain" description="Bacterial repeat" evidence="1">
    <location>
        <begin position="823"/>
        <end position="891"/>
    </location>
</feature>
<dbReference type="EMBL" id="CP000473">
    <property type="protein sequence ID" value="ABJ87213.1"/>
    <property type="molecule type" value="Genomic_DNA"/>
</dbReference>
<feature type="domain" description="Bacterial repeat" evidence="1">
    <location>
        <begin position="675"/>
        <end position="740"/>
    </location>
</feature>
<reference evidence="2" key="1">
    <citation type="submission" date="2006-10" db="EMBL/GenBank/DDBJ databases">
        <title>Complete sequence of Solibacter usitatus Ellin6076.</title>
        <authorList>
            <consortium name="US DOE Joint Genome Institute"/>
            <person name="Copeland A."/>
            <person name="Lucas S."/>
            <person name="Lapidus A."/>
            <person name="Barry K."/>
            <person name="Detter J.C."/>
            <person name="Glavina del Rio T."/>
            <person name="Hammon N."/>
            <person name="Israni S."/>
            <person name="Dalin E."/>
            <person name="Tice H."/>
            <person name="Pitluck S."/>
            <person name="Thompson L.S."/>
            <person name="Brettin T."/>
            <person name="Bruce D."/>
            <person name="Han C."/>
            <person name="Tapia R."/>
            <person name="Gilna P."/>
            <person name="Schmutz J."/>
            <person name="Larimer F."/>
            <person name="Land M."/>
            <person name="Hauser L."/>
            <person name="Kyrpides N."/>
            <person name="Mikhailova N."/>
            <person name="Janssen P.H."/>
            <person name="Kuske C.R."/>
            <person name="Richardson P."/>
        </authorList>
    </citation>
    <scope>NUCLEOTIDE SEQUENCE</scope>
    <source>
        <strain evidence="2">Ellin6076</strain>
    </source>
</reference>
<name>Q01T07_SOLUE</name>
<protein>
    <recommendedName>
        <fullName evidence="1">Bacterial repeat domain-containing protein</fullName>
    </recommendedName>
</protein>
<dbReference type="OrthoDB" id="113296at2"/>
<feature type="domain" description="Bacterial repeat" evidence="1">
    <location>
        <begin position="1125"/>
        <end position="1193"/>
    </location>
</feature>
<accession>Q01T07</accession>
<feature type="domain" description="Bacterial repeat" evidence="1">
    <location>
        <begin position="977"/>
        <end position="1041"/>
    </location>
</feature>
<evidence type="ECO:0000259" key="1">
    <source>
        <dbReference type="Pfam" id="PF18998"/>
    </source>
</evidence>
<proteinExistence type="predicted"/>
<feature type="domain" description="Bacterial repeat" evidence="1">
    <location>
        <begin position="1579"/>
        <end position="1647"/>
    </location>
</feature>
<feature type="domain" description="Bacterial repeat" evidence="1">
    <location>
        <begin position="1427"/>
        <end position="1493"/>
    </location>
</feature>
<feature type="domain" description="Bacterial repeat" evidence="1">
    <location>
        <begin position="1274"/>
        <end position="1339"/>
    </location>
</feature>
<dbReference type="STRING" id="234267.Acid_6287"/>
<sequence length="2636" mass="268259">MPNQPSLSQTPNGWRLDGVANEIKIRKSGQNHTITQTFPDLDTKHESTLSISFPSLVYDKDLSFHYTDSGVPWTVRFDQTGAFDFFSTIAKRQGRKTYTHNVSSSEALSVDAKGNLAGGSHVDLTRAVMIPKFGKAVPCTAWTYAKNGDASFTCDDSALKDNQFPYQIDPSTHTMTDPGTYHLDAWQGVTYDCDGDSPCWNSGGNHSVDVSLNTAGFMQANATFISAACRYDAWDVSLTDGNDLTCKLGTGGFNNSGTTIVHVGIGTNSSGDYSDSATVGNVGVAVVWDSPAAYSFSVSSQNPLYVGNNYQFYWNSSDPDGDQIQPEILITGTGGVASACRISGSGMSTAHTTWFADDNGNFTAYNDPFYSNDSTVSNSQCTDYKGHISGACYSNWCSYGADLVFTGAFVGTKSVYMKAFGTNEAYQYVGQVVIQLPSISVTVTSAPAGRNLTVDGSACTAPCSFTWISGSSHTIATAGTQAGGAGTQYVFSGWSDGGAASHTFVPSAGTYTANFTTQYYLTSGASPSAGGAISPSSGWYNAGSAVSVSASANGGYQFSGFSGGLSGTTTPQTLTMNAPANVTANYSALSSITVTSVPAGRSLTVDSNACTTPCGLQWVAGSNHTIATTGTQAGGTGTQYVFANWSDAGAASHAITTPSSAATYTANFTTQYSLTTSASPASAGSITPASAWYNSGSVVSISATANANYQFSAFSGGLSGTSSPQSLTMSAPATVTANFNVLQTITSVPAGLALTIDGGGCTTPCTFYWSLGSSHTVATAATQAGPARTQYVFSTWTDGGALSHSVTAPSTPSTFTANFGTQYYLTASAGTGGSIAPASGWYNSGVVVTASAAANAGYQFTGFSGGLTGATTPQSVTMSGPVLIIASFAPIQTVVTSPVGLSLTVDGVACTAPCSFTWAPASNHTIAAAGTIAGPAGTQYLFASWSDSGAASHSITAPSTPATYTASFATQYYFTSAASPSAGGSVSPASAWYNAGAVVAVSASTNGGYVFSGFSGSLSGPTTPQSVTMSAPATVTANFAAVIPQTITSVPAGLAMTIDGSACTAPCNVQWTAGSSHTIATTATQAGVTGTQFLFTAWSDTGALSHSVTAPATSTTYTATFTTQYYLTTSAGAGGSIAPASGWYNTGAAVPVSATATGGYQFTGFSGALTGSASPQNLTMSAAASVTAAFAPVQTVTSNPAGLSITVDGTACITPCTFAWVAGSAHTLAASAIIAGLTGSQSVFVSWSQGSAASQSITAAAIPTTYTVNYKTQYYLTTNAGPGGSIAPASAWFDSGTVVNISATADSTHYISGFTGDLTGTVSPQTVSMTAAKSITVTFGVAPTTTVTTSPGGLQLTVDGVSCTAPCGFQWAPGTNHTLAAATQSVGTGSQYAFQSWSQGGLASQTISATSSSSTYTAAFALQYYLTTAANPAAGGSVEPASGWYDSGAVVPVNAIASMGYQFTGFSNALAGTTVPQNLTITAAASVTANFQALPTTTIQSLPAGLTFTVDNVGCASPCLMQWAPGTSHTISAGTQVVGGNTQYVFASWSQGSTAAQTITATSANFTYTATFTAQYAVSTSVGPSAAGSVILTPASGWYAAGTQVTAGAVVNPGWAFTGFTGALNGAIAPQVLTVNAPVSLTANFTPDFSIAIPVPVSTTPSATVQFILTLTGQSGFSDTVTLDAPLLPTGAAATFNPATITAGGTSTVTLTAPSTGSTFAFTLRGTASSGLAHGVAGSLALKDFGLTPITDTASATPGNGASSYFQWAVNSINGFNSSVEFNRVVIVADATNPDPNSQASHALQSICSFSTLSGTGGTDNVTLNIAVASSCNSGSNGFTYPLLVSFWDSAHIITHNVIAWLNVTAAGDFSITVTPPNASVALGATVTYTLGVHGTGTFNSGVTFTIVPPPCGSVVGSPAPQVLSGGYTTFQYNTTGCSTGSTYPIHMTGTTAPGYSAHDVYATLSIGTSAPPDFSIMPSPSTQTVLPGAGQMYTLNVASINGFSQTVSVSVSGLPAGVTASFPAGPSVNGSGTLTLRLDTTSSAVSGSIPLTLTASGGGWVHAALITLVVQAPTQSGFSLGSIPPTNVTAGGAVVSVPIQVTPLNNGSTAITLRSVSTLPVGMNVVVSGDQIAGYTMTVSATSDVAAGTYFVELQASEGGGCGGPIIVASPGGGGTAFSMYLQVPTDIAVPNNNQAARIGPYYAYSNDGTPAQQQKYPASMVQYCSAGPGISVVKSWPSQSAPSDANLFDLVYTVSVTTVPGTRVVSCQVAGYLAIPPLSRPGVSVSCGTPTVSISPRPITLDDPNGKAPYYATLTAQGAPNGLYYTWSTNNSGMIEFDDPHASTVRLTIKRSGQATISVDAQNLCGNHASDSFTFVVSDDITVISWIDGQPIQLPGEASATVAGWMTDPIQCHLATLTWAAAGALQSPTAPPYDVGAPNDILYINAYMYKNSADPPPPQSLTDSERDRIHSNKSLYRGFSRFQAYYEVDPAFNNALASTMGVLKHDADVGATPDFCLGGYLAQEGEAHIRNKTGGIRPDYAWWLNEFRVGTLGQNANAYLNKRGQDPYTAMPWVWALIQLDKNGKVVPLIQGTQGTAQIFPTYWVYSFDVLTQTVSQLGIQSLIALDGTSSYHE</sequence>
<dbReference type="KEGG" id="sus:Acid_6287"/>
<dbReference type="InParanoid" id="Q01T07"/>